<dbReference type="STRING" id="105696.A0A1Y2LIL8"/>
<keyword evidence="1" id="KW-0863">Zinc-finger</keyword>
<gene>
    <name evidence="4" type="ORF">B5807_11776</name>
</gene>
<feature type="region of interest" description="Disordered" evidence="2">
    <location>
        <begin position="1"/>
        <end position="20"/>
    </location>
</feature>
<dbReference type="InterPro" id="IPR001841">
    <property type="entry name" value="Znf_RING"/>
</dbReference>
<organism evidence="4 5">
    <name type="scientific">Epicoccum nigrum</name>
    <name type="common">Soil fungus</name>
    <name type="synonym">Epicoccum purpurascens</name>
    <dbReference type="NCBI Taxonomy" id="105696"/>
    <lineage>
        <taxon>Eukaryota</taxon>
        <taxon>Fungi</taxon>
        <taxon>Dikarya</taxon>
        <taxon>Ascomycota</taxon>
        <taxon>Pezizomycotina</taxon>
        <taxon>Dothideomycetes</taxon>
        <taxon>Pleosporomycetidae</taxon>
        <taxon>Pleosporales</taxon>
        <taxon>Pleosporineae</taxon>
        <taxon>Didymellaceae</taxon>
        <taxon>Epicoccum</taxon>
    </lineage>
</organism>
<accession>A0A1Y2LIL8</accession>
<name>A0A1Y2LIL8_EPING</name>
<proteinExistence type="predicted"/>
<keyword evidence="1" id="KW-0862">Zinc</keyword>
<dbReference type="OMA" id="CERTLAD"/>
<evidence type="ECO:0000313" key="5">
    <source>
        <dbReference type="Proteomes" id="UP000193240"/>
    </source>
</evidence>
<evidence type="ECO:0000259" key="3">
    <source>
        <dbReference type="PROSITE" id="PS50089"/>
    </source>
</evidence>
<dbReference type="InterPro" id="IPR013083">
    <property type="entry name" value="Znf_RING/FYVE/PHD"/>
</dbReference>
<feature type="domain" description="RING-type" evidence="3">
    <location>
        <begin position="426"/>
        <end position="471"/>
    </location>
</feature>
<dbReference type="PROSITE" id="PS50089">
    <property type="entry name" value="ZF_RING_2"/>
    <property type="match status" value="1"/>
</dbReference>
<evidence type="ECO:0000256" key="1">
    <source>
        <dbReference type="PROSITE-ProRule" id="PRU00175"/>
    </source>
</evidence>
<evidence type="ECO:0000256" key="2">
    <source>
        <dbReference type="SAM" id="MobiDB-lite"/>
    </source>
</evidence>
<dbReference type="EMBL" id="KZ107863">
    <property type="protein sequence ID" value="OSS43580.1"/>
    <property type="molecule type" value="Genomic_DNA"/>
</dbReference>
<keyword evidence="1" id="KW-0479">Metal-binding</keyword>
<dbReference type="Pfam" id="PF13639">
    <property type="entry name" value="zf-RING_2"/>
    <property type="match status" value="1"/>
</dbReference>
<evidence type="ECO:0000313" key="4">
    <source>
        <dbReference type="EMBL" id="OSS43580.1"/>
    </source>
</evidence>
<dbReference type="GO" id="GO:0008270">
    <property type="term" value="F:zinc ion binding"/>
    <property type="evidence" value="ECO:0007669"/>
    <property type="project" value="UniProtKB-KW"/>
</dbReference>
<sequence>MPSQTRQKTEVVIARSKRTGKTYHVRTAHLSGHHAGQSQPPRADSFVKSISTQRLHYLSKNKDKVCRCSSPDHASYKRVQNTAIQGLCAEYFFTETNETTCTRDQWRATMQEAMRTEHLDTTAGASEYTHHRSDSFEYDSNSTADLLQAQEAKLAVFGEECSRVSFDEKEPSAWPKSSKSDEFLQAQEARLGASCGKHRSQASFDEKKASFALPKSSGSDHEMYLRSGPCGEADVPEEMWRDSRPSVYLEQYHTDSVVSTPIGSSVSQVYEKTHSRRGNSLSILGLGTKAPGIRQRSEASYDVGPGIAGLNVNSTESTRPSPTVWPTDLAELPILKPGIERAASSIYSPYLPHHSLTLRELEGGSFSYVAEMACRSTLLQEENESRRLTKLVSQPLESPNLPSQEDFFLNHISPCSRTHPAPIGDCTLCQTPFNTRNKHTILLPCTHHIHQECLLSRFRTQDFEFGNCPLCGMALCERTLHDRIETDRVAIFGAAFTPLLSGHEERIEFPAHSQTITCRCEEEVAAAQLRLLKDYIDSHADELYRLWSVKAGAEPDWHGQVIVPVVSLFKGWNVPKRQCKYFAGRDAFYKVVAWAELVRLMGTIREGVGAFYGQAV</sequence>
<dbReference type="InParanoid" id="A0A1Y2LIL8"/>
<keyword evidence="5" id="KW-1185">Reference proteome</keyword>
<dbReference type="CDD" id="cd16448">
    <property type="entry name" value="RING-H2"/>
    <property type="match status" value="1"/>
</dbReference>
<reference evidence="4 5" key="1">
    <citation type="journal article" date="2017" name="Genome Announc.">
        <title>Genome sequence of the saprophytic ascomycete Epicoccum nigrum ICMP 19927 strain isolated from New Zealand.</title>
        <authorList>
            <person name="Fokin M."/>
            <person name="Fleetwood D."/>
            <person name="Weir B.S."/>
            <person name="Villas-Boas S.G."/>
        </authorList>
    </citation>
    <scope>NUCLEOTIDE SEQUENCE [LARGE SCALE GENOMIC DNA]</scope>
    <source>
        <strain evidence="4 5">ICMP 19927</strain>
    </source>
</reference>
<dbReference type="SMART" id="SM00184">
    <property type="entry name" value="RING"/>
    <property type="match status" value="1"/>
</dbReference>
<dbReference type="SUPFAM" id="SSF57850">
    <property type="entry name" value="RING/U-box"/>
    <property type="match status" value="1"/>
</dbReference>
<dbReference type="Proteomes" id="UP000193240">
    <property type="component" value="Unassembled WGS sequence"/>
</dbReference>
<dbReference type="AlphaFoldDB" id="A0A1Y2LIL8"/>
<protein>
    <recommendedName>
        <fullName evidence="3">RING-type domain-containing protein</fullName>
    </recommendedName>
</protein>
<dbReference type="Gene3D" id="3.30.40.10">
    <property type="entry name" value="Zinc/RING finger domain, C3HC4 (zinc finger)"/>
    <property type="match status" value="1"/>
</dbReference>